<organism evidence="1 2">
    <name type="scientific">Rhizopus oryzae</name>
    <name type="common">Mucormycosis agent</name>
    <name type="synonym">Rhizopus arrhizus var. delemar</name>
    <dbReference type="NCBI Taxonomy" id="64495"/>
    <lineage>
        <taxon>Eukaryota</taxon>
        <taxon>Fungi</taxon>
        <taxon>Fungi incertae sedis</taxon>
        <taxon>Mucoromycota</taxon>
        <taxon>Mucoromycotina</taxon>
        <taxon>Mucoromycetes</taxon>
        <taxon>Mucorales</taxon>
        <taxon>Mucorineae</taxon>
        <taxon>Rhizopodaceae</taxon>
        <taxon>Rhizopus</taxon>
    </lineage>
</organism>
<dbReference type="OrthoDB" id="10271013at2759"/>
<accession>A0A9P6XFG3</accession>
<comment type="caution">
    <text evidence="1">The sequence shown here is derived from an EMBL/GenBank/DDBJ whole genome shotgun (WGS) entry which is preliminary data.</text>
</comment>
<keyword evidence="2" id="KW-1185">Reference proteome</keyword>
<evidence type="ECO:0000313" key="2">
    <source>
        <dbReference type="Proteomes" id="UP000716291"/>
    </source>
</evidence>
<dbReference type="Proteomes" id="UP000716291">
    <property type="component" value="Unassembled WGS sequence"/>
</dbReference>
<evidence type="ECO:0000313" key="1">
    <source>
        <dbReference type="EMBL" id="KAG1312228.1"/>
    </source>
</evidence>
<dbReference type="EMBL" id="JAANQT010000303">
    <property type="protein sequence ID" value="KAG1312228.1"/>
    <property type="molecule type" value="Genomic_DNA"/>
</dbReference>
<name>A0A9P6XFG3_RHIOR</name>
<protein>
    <submittedName>
        <fullName evidence="1">Uncharacterized protein</fullName>
    </submittedName>
</protein>
<reference evidence="1" key="1">
    <citation type="journal article" date="2020" name="Microb. Genom.">
        <title>Genetic diversity of clinical and environmental Mucorales isolates obtained from an investigation of mucormycosis cases among solid organ transplant recipients.</title>
        <authorList>
            <person name="Nguyen M.H."/>
            <person name="Kaul D."/>
            <person name="Muto C."/>
            <person name="Cheng S.J."/>
            <person name="Richter R.A."/>
            <person name="Bruno V.M."/>
            <person name="Liu G."/>
            <person name="Beyhan S."/>
            <person name="Sundermann A.J."/>
            <person name="Mounaud S."/>
            <person name="Pasculle A.W."/>
            <person name="Nierman W.C."/>
            <person name="Driscoll E."/>
            <person name="Cumbie R."/>
            <person name="Clancy C.J."/>
            <person name="Dupont C.L."/>
        </authorList>
    </citation>
    <scope>NUCLEOTIDE SEQUENCE</scope>
    <source>
        <strain evidence="1">GL11</strain>
    </source>
</reference>
<sequence length="104" mass="11573">MADIVEHAYKALQNSPPAMDDMEFLGESSVTPTITSMLPVTKIERDPTYICPPVKYAIVRYLYGQGWIGKPLLDEIVAARRPQLTESLYIEDDEAIATGNLSEV</sequence>
<dbReference type="AlphaFoldDB" id="A0A9P6XFG3"/>
<gene>
    <name evidence="1" type="ORF">G6F64_003188</name>
</gene>
<proteinExistence type="predicted"/>